<feature type="chain" id="PRO_5020335657" evidence="2">
    <location>
        <begin position="18"/>
        <end position="130"/>
    </location>
</feature>
<proteinExistence type="predicted"/>
<feature type="region of interest" description="Disordered" evidence="1">
    <location>
        <begin position="25"/>
        <end position="51"/>
    </location>
</feature>
<evidence type="ECO:0000313" key="4">
    <source>
        <dbReference type="Proteomes" id="UP000298787"/>
    </source>
</evidence>
<feature type="compositionally biased region" description="Basic and acidic residues" evidence="1">
    <location>
        <begin position="67"/>
        <end position="84"/>
    </location>
</feature>
<gene>
    <name evidence="3" type="ORF">D9C73_010820</name>
</gene>
<evidence type="ECO:0000256" key="2">
    <source>
        <dbReference type="SAM" id="SignalP"/>
    </source>
</evidence>
<keyword evidence="4" id="KW-1185">Reference proteome</keyword>
<feature type="region of interest" description="Disordered" evidence="1">
    <location>
        <begin position="67"/>
        <end position="94"/>
    </location>
</feature>
<name>A0A4U5UQM0_COLLU</name>
<dbReference type="EMBL" id="CM014087">
    <property type="protein sequence ID" value="TKS76730.1"/>
    <property type="molecule type" value="Genomic_DNA"/>
</dbReference>
<accession>A0A4U5UQM0</accession>
<feature type="compositionally biased region" description="Basic and acidic residues" evidence="1">
    <location>
        <begin position="30"/>
        <end position="39"/>
    </location>
</feature>
<keyword evidence="2" id="KW-0732">Signal</keyword>
<sequence length="130" mass="14559">MEALPLSVLLGWAVSRGEQTSCCIDDEEDVQRGRQRSDSHGVPGMLHISTEPPTRLKVLPEVRARGKAREREIEDERGVIESLHKTHPSRHMAAAPHCEAEEEIAAYLITFEKHEEWLTTSPKTSASEGH</sequence>
<dbReference type="Proteomes" id="UP000298787">
    <property type="component" value="Chromosome 10"/>
</dbReference>
<dbReference type="AlphaFoldDB" id="A0A4U5UQM0"/>
<organism evidence="3 4">
    <name type="scientific">Collichthys lucidus</name>
    <name type="common">Big head croaker</name>
    <name type="synonym">Sciaena lucida</name>
    <dbReference type="NCBI Taxonomy" id="240159"/>
    <lineage>
        <taxon>Eukaryota</taxon>
        <taxon>Metazoa</taxon>
        <taxon>Chordata</taxon>
        <taxon>Craniata</taxon>
        <taxon>Vertebrata</taxon>
        <taxon>Euteleostomi</taxon>
        <taxon>Actinopterygii</taxon>
        <taxon>Neopterygii</taxon>
        <taxon>Teleostei</taxon>
        <taxon>Neoteleostei</taxon>
        <taxon>Acanthomorphata</taxon>
        <taxon>Eupercaria</taxon>
        <taxon>Sciaenidae</taxon>
        <taxon>Collichthys</taxon>
    </lineage>
</organism>
<reference evidence="3 4" key="1">
    <citation type="submission" date="2019-01" db="EMBL/GenBank/DDBJ databases">
        <title>Genome Assembly of Collichthys lucidus.</title>
        <authorList>
            <person name="Cai M."/>
            <person name="Xiao S."/>
        </authorList>
    </citation>
    <scope>NUCLEOTIDE SEQUENCE [LARGE SCALE GENOMIC DNA]</scope>
    <source>
        <strain evidence="3">JT15FE1705JMU</strain>
        <tissue evidence="3">Muscle</tissue>
    </source>
</reference>
<protein>
    <submittedName>
        <fullName evidence="3">Calmodulin-binding transcription activator 1</fullName>
    </submittedName>
</protein>
<evidence type="ECO:0000313" key="3">
    <source>
        <dbReference type="EMBL" id="TKS76730.1"/>
    </source>
</evidence>
<evidence type="ECO:0000256" key="1">
    <source>
        <dbReference type="SAM" id="MobiDB-lite"/>
    </source>
</evidence>
<feature type="signal peptide" evidence="2">
    <location>
        <begin position="1"/>
        <end position="17"/>
    </location>
</feature>